<reference evidence="1" key="2">
    <citation type="journal article" date="2020" name="Nat. Commun.">
        <title>Large-scale genome sequencing of mycorrhizal fungi provides insights into the early evolution of symbiotic traits.</title>
        <authorList>
            <person name="Miyauchi S."/>
            <person name="Kiss E."/>
            <person name="Kuo A."/>
            <person name="Drula E."/>
            <person name="Kohler A."/>
            <person name="Sanchez-Garcia M."/>
            <person name="Morin E."/>
            <person name="Andreopoulos B."/>
            <person name="Barry K.W."/>
            <person name="Bonito G."/>
            <person name="Buee M."/>
            <person name="Carver A."/>
            <person name="Chen C."/>
            <person name="Cichocki N."/>
            <person name="Clum A."/>
            <person name="Culley D."/>
            <person name="Crous P.W."/>
            <person name="Fauchery L."/>
            <person name="Girlanda M."/>
            <person name="Hayes R.D."/>
            <person name="Keri Z."/>
            <person name="LaButti K."/>
            <person name="Lipzen A."/>
            <person name="Lombard V."/>
            <person name="Magnuson J."/>
            <person name="Maillard F."/>
            <person name="Murat C."/>
            <person name="Nolan M."/>
            <person name="Ohm R.A."/>
            <person name="Pangilinan J."/>
            <person name="Pereira M.F."/>
            <person name="Perotto S."/>
            <person name="Peter M."/>
            <person name="Pfister S."/>
            <person name="Riley R."/>
            <person name="Sitrit Y."/>
            <person name="Stielow J.B."/>
            <person name="Szollosi G."/>
            <person name="Zifcakova L."/>
            <person name="Stursova M."/>
            <person name="Spatafora J.W."/>
            <person name="Tedersoo L."/>
            <person name="Vaario L.M."/>
            <person name="Yamada A."/>
            <person name="Yan M."/>
            <person name="Wang P."/>
            <person name="Xu J."/>
            <person name="Bruns T."/>
            <person name="Baldrian P."/>
            <person name="Vilgalys R."/>
            <person name="Dunand C."/>
            <person name="Henrissat B."/>
            <person name="Grigoriev I.V."/>
            <person name="Hibbett D."/>
            <person name="Nagy L.G."/>
            <person name="Martin F.M."/>
        </authorList>
    </citation>
    <scope>NUCLEOTIDE SEQUENCE</scope>
    <source>
        <strain evidence="1">BED1</strain>
    </source>
</reference>
<evidence type="ECO:0000313" key="2">
    <source>
        <dbReference type="Proteomes" id="UP001194468"/>
    </source>
</evidence>
<evidence type="ECO:0000313" key="1">
    <source>
        <dbReference type="EMBL" id="KAF8441010.1"/>
    </source>
</evidence>
<comment type="caution">
    <text evidence="1">The sequence shown here is derived from an EMBL/GenBank/DDBJ whole genome shotgun (WGS) entry which is preliminary data.</text>
</comment>
<feature type="non-terminal residue" evidence="1">
    <location>
        <position position="88"/>
    </location>
</feature>
<feature type="non-terminal residue" evidence="1">
    <location>
        <position position="1"/>
    </location>
</feature>
<organism evidence="1 2">
    <name type="scientific">Boletus edulis BED1</name>
    <dbReference type="NCBI Taxonomy" id="1328754"/>
    <lineage>
        <taxon>Eukaryota</taxon>
        <taxon>Fungi</taxon>
        <taxon>Dikarya</taxon>
        <taxon>Basidiomycota</taxon>
        <taxon>Agaricomycotina</taxon>
        <taxon>Agaricomycetes</taxon>
        <taxon>Agaricomycetidae</taxon>
        <taxon>Boletales</taxon>
        <taxon>Boletineae</taxon>
        <taxon>Boletaceae</taxon>
        <taxon>Boletoideae</taxon>
        <taxon>Boletus</taxon>
    </lineage>
</organism>
<dbReference type="AlphaFoldDB" id="A0AAD4BVV1"/>
<sequence length="88" mass="10159">ERIYNKDGYIIDVVKKRADYVNADLPVQVDSRWYRSFVPTATLWCSIQANTWNIPDDELVVALQTIFKAVYPEVKYRVVTNGSVFSVV</sequence>
<keyword evidence="2" id="KW-1185">Reference proteome</keyword>
<reference evidence="1" key="1">
    <citation type="submission" date="2019-10" db="EMBL/GenBank/DDBJ databases">
        <authorList>
            <consortium name="DOE Joint Genome Institute"/>
            <person name="Kuo A."/>
            <person name="Miyauchi S."/>
            <person name="Kiss E."/>
            <person name="Drula E."/>
            <person name="Kohler A."/>
            <person name="Sanchez-Garcia M."/>
            <person name="Andreopoulos B."/>
            <person name="Barry K.W."/>
            <person name="Bonito G."/>
            <person name="Buee M."/>
            <person name="Carver A."/>
            <person name="Chen C."/>
            <person name="Cichocki N."/>
            <person name="Clum A."/>
            <person name="Culley D."/>
            <person name="Crous P.W."/>
            <person name="Fauchery L."/>
            <person name="Girlanda M."/>
            <person name="Hayes R."/>
            <person name="Keri Z."/>
            <person name="LaButti K."/>
            <person name="Lipzen A."/>
            <person name="Lombard V."/>
            <person name="Magnuson J."/>
            <person name="Maillard F."/>
            <person name="Morin E."/>
            <person name="Murat C."/>
            <person name="Nolan M."/>
            <person name="Ohm R."/>
            <person name="Pangilinan J."/>
            <person name="Pereira M."/>
            <person name="Perotto S."/>
            <person name="Peter M."/>
            <person name="Riley R."/>
            <person name="Sitrit Y."/>
            <person name="Stielow B."/>
            <person name="Szollosi G."/>
            <person name="Zifcakova L."/>
            <person name="Stursova M."/>
            <person name="Spatafora J.W."/>
            <person name="Tedersoo L."/>
            <person name="Vaario L.-M."/>
            <person name="Yamada A."/>
            <person name="Yan M."/>
            <person name="Wang P."/>
            <person name="Xu J."/>
            <person name="Bruns T."/>
            <person name="Baldrian P."/>
            <person name="Vilgalys R."/>
            <person name="Henrissat B."/>
            <person name="Grigoriev I.V."/>
            <person name="Hibbett D."/>
            <person name="Nagy L.G."/>
            <person name="Martin F.M."/>
        </authorList>
    </citation>
    <scope>NUCLEOTIDE SEQUENCE</scope>
    <source>
        <strain evidence="1">BED1</strain>
    </source>
</reference>
<dbReference type="EMBL" id="WHUW01000011">
    <property type="protein sequence ID" value="KAF8441010.1"/>
    <property type="molecule type" value="Genomic_DNA"/>
</dbReference>
<protein>
    <submittedName>
        <fullName evidence="1">Uncharacterized protein</fullName>
    </submittedName>
</protein>
<name>A0AAD4BVV1_BOLED</name>
<accession>A0AAD4BVV1</accession>
<gene>
    <name evidence="1" type="ORF">L210DRAFT_822120</name>
</gene>
<proteinExistence type="predicted"/>
<dbReference type="Proteomes" id="UP001194468">
    <property type="component" value="Unassembled WGS sequence"/>
</dbReference>